<feature type="domain" description="HTH araC/xylS-type" evidence="9">
    <location>
        <begin position="339"/>
        <end position="436"/>
    </location>
</feature>
<evidence type="ECO:0000313" key="12">
    <source>
        <dbReference type="Proteomes" id="UP000426246"/>
    </source>
</evidence>
<sequence>MYKVLIVDDEKEIRDGLIAWPWESLSLQVVGCCAHGLEALQFVAEQPVDIIMTDIRMPFMSGIELIEILKRQYPFIHVIILSGHSDFEFAQKAIQYGATDYLLKPVHFPSLSQSLGLLVNKLDEKKQVEYRTAVLKRKEEQLTQVLRDDFIRQLIHAEVSAYDMEQMSSEAEVLLDSNCYTVALFRLDRLSLQEQRISERELRLLVFSLDNILHDIWDSSGLGYHLVNKATAEFYLLSTKHDSHDNFRNTLSQWLKYMGLFKSTFSIGIGRTVEQPTDIRLSARSAERTLNGNKQESSICYFQSDDDSALNQKTPNTIIKQNIQPLNEMGIEQNSMILVLAKQFIVDHYHRSITLKEVAEHVYISQSHLSALFKETGVTYLKFLTSLRMSKAVDLLKEANVKVYEIVEMVGYSDPAYFSEVFKKFTGKTPNEYRGKFKQIQGG</sequence>
<dbReference type="InterPro" id="IPR018060">
    <property type="entry name" value="HTH_AraC"/>
</dbReference>
<evidence type="ECO:0000256" key="1">
    <source>
        <dbReference type="ARBA" id="ARBA00004496"/>
    </source>
</evidence>
<keyword evidence="3 8" id="KW-0597">Phosphoprotein</keyword>
<dbReference type="InterPro" id="IPR020449">
    <property type="entry name" value="Tscrpt_reg_AraC-type_HTH"/>
</dbReference>
<name>A0A6B8RRJ2_9BACL</name>
<keyword evidence="4" id="KW-0902">Two-component regulatory system</keyword>
<keyword evidence="2" id="KW-0963">Cytoplasm</keyword>
<evidence type="ECO:0000313" key="11">
    <source>
        <dbReference type="EMBL" id="QGQ98165.1"/>
    </source>
</evidence>
<keyword evidence="7" id="KW-0804">Transcription</keyword>
<evidence type="ECO:0000256" key="8">
    <source>
        <dbReference type="PROSITE-ProRule" id="PRU00169"/>
    </source>
</evidence>
<dbReference type="CDD" id="cd17536">
    <property type="entry name" value="REC_YesN-like"/>
    <property type="match status" value="1"/>
</dbReference>
<keyword evidence="6" id="KW-0238">DNA-binding</keyword>
<feature type="domain" description="Response regulatory" evidence="10">
    <location>
        <begin position="3"/>
        <end position="119"/>
    </location>
</feature>
<evidence type="ECO:0000259" key="10">
    <source>
        <dbReference type="PROSITE" id="PS50110"/>
    </source>
</evidence>
<feature type="modified residue" description="4-aspartylphosphate" evidence="8">
    <location>
        <position position="54"/>
    </location>
</feature>
<keyword evidence="5" id="KW-0805">Transcription regulation</keyword>
<dbReference type="Proteomes" id="UP000426246">
    <property type="component" value="Chromosome"/>
</dbReference>
<comment type="subcellular location">
    <subcellularLocation>
        <location evidence="1">Cytoplasm</location>
    </subcellularLocation>
</comment>
<dbReference type="RefSeq" id="WP_155703267.1">
    <property type="nucleotide sequence ID" value="NZ_CP034235.1"/>
</dbReference>
<evidence type="ECO:0000259" key="9">
    <source>
        <dbReference type="PROSITE" id="PS01124"/>
    </source>
</evidence>
<reference evidence="12" key="1">
    <citation type="submission" date="2018-11" db="EMBL/GenBank/DDBJ databases">
        <title>Complete genome sequence of Paenibacillus sp. ML311-T8.</title>
        <authorList>
            <person name="Nam Y.-D."/>
            <person name="Kang J."/>
            <person name="Chung W.-H."/>
            <person name="Park Y.S."/>
        </authorList>
    </citation>
    <scope>NUCLEOTIDE SEQUENCE [LARGE SCALE GENOMIC DNA]</scope>
    <source>
        <strain evidence="12">ML311-T8</strain>
    </source>
</reference>
<evidence type="ECO:0000256" key="2">
    <source>
        <dbReference type="ARBA" id="ARBA00022490"/>
    </source>
</evidence>
<evidence type="ECO:0000256" key="3">
    <source>
        <dbReference type="ARBA" id="ARBA00022553"/>
    </source>
</evidence>
<dbReference type="SMART" id="SM00448">
    <property type="entry name" value="REC"/>
    <property type="match status" value="1"/>
</dbReference>
<dbReference type="EMBL" id="CP034235">
    <property type="protein sequence ID" value="QGQ98165.1"/>
    <property type="molecule type" value="Genomic_DNA"/>
</dbReference>
<dbReference type="GO" id="GO:0005737">
    <property type="term" value="C:cytoplasm"/>
    <property type="evidence" value="ECO:0007669"/>
    <property type="project" value="UniProtKB-SubCell"/>
</dbReference>
<dbReference type="PROSITE" id="PS50110">
    <property type="entry name" value="RESPONSE_REGULATORY"/>
    <property type="match status" value="1"/>
</dbReference>
<dbReference type="GO" id="GO:0043565">
    <property type="term" value="F:sequence-specific DNA binding"/>
    <property type="evidence" value="ECO:0007669"/>
    <property type="project" value="InterPro"/>
</dbReference>
<evidence type="ECO:0000256" key="5">
    <source>
        <dbReference type="ARBA" id="ARBA00023015"/>
    </source>
</evidence>
<dbReference type="Pfam" id="PF12833">
    <property type="entry name" value="HTH_18"/>
    <property type="match status" value="1"/>
</dbReference>
<dbReference type="PROSITE" id="PS01124">
    <property type="entry name" value="HTH_ARAC_FAMILY_2"/>
    <property type="match status" value="1"/>
</dbReference>
<dbReference type="GO" id="GO:0003700">
    <property type="term" value="F:DNA-binding transcription factor activity"/>
    <property type="evidence" value="ECO:0007669"/>
    <property type="project" value="InterPro"/>
</dbReference>
<dbReference type="InterPro" id="IPR001789">
    <property type="entry name" value="Sig_transdc_resp-reg_receiver"/>
</dbReference>
<dbReference type="InterPro" id="IPR011006">
    <property type="entry name" value="CheY-like_superfamily"/>
</dbReference>
<dbReference type="SUPFAM" id="SSF52172">
    <property type="entry name" value="CheY-like"/>
    <property type="match status" value="1"/>
</dbReference>
<dbReference type="PANTHER" id="PTHR42713:SF3">
    <property type="entry name" value="TRANSCRIPTIONAL REGULATORY PROTEIN HPTR"/>
    <property type="match status" value="1"/>
</dbReference>
<gene>
    <name evidence="11" type="ORF">EHS13_26405</name>
</gene>
<organism evidence="11 12">
    <name type="scientific">Paenibacillus psychroresistens</name>
    <dbReference type="NCBI Taxonomy" id="1778678"/>
    <lineage>
        <taxon>Bacteria</taxon>
        <taxon>Bacillati</taxon>
        <taxon>Bacillota</taxon>
        <taxon>Bacilli</taxon>
        <taxon>Bacillales</taxon>
        <taxon>Paenibacillaceae</taxon>
        <taxon>Paenibacillus</taxon>
    </lineage>
</organism>
<accession>A0A6B8RRJ2</accession>
<dbReference type="PRINTS" id="PR00032">
    <property type="entry name" value="HTHARAC"/>
</dbReference>
<dbReference type="Pfam" id="PF17853">
    <property type="entry name" value="GGDEF_2"/>
    <property type="match status" value="1"/>
</dbReference>
<dbReference type="Pfam" id="PF00072">
    <property type="entry name" value="Response_reg"/>
    <property type="match status" value="1"/>
</dbReference>
<dbReference type="InterPro" id="IPR051552">
    <property type="entry name" value="HptR"/>
</dbReference>
<dbReference type="KEGG" id="ppsc:EHS13_26405"/>
<keyword evidence="12" id="KW-1185">Reference proteome</keyword>
<evidence type="ECO:0000256" key="7">
    <source>
        <dbReference type="ARBA" id="ARBA00023163"/>
    </source>
</evidence>
<protein>
    <submittedName>
        <fullName evidence="11">Response regulator</fullName>
    </submittedName>
</protein>
<dbReference type="PANTHER" id="PTHR42713">
    <property type="entry name" value="HISTIDINE KINASE-RELATED"/>
    <property type="match status" value="1"/>
</dbReference>
<dbReference type="OrthoDB" id="9794370at2"/>
<dbReference type="InterPro" id="IPR041522">
    <property type="entry name" value="CdaR_GGDEF"/>
</dbReference>
<dbReference type="GO" id="GO:0000160">
    <property type="term" value="P:phosphorelay signal transduction system"/>
    <property type="evidence" value="ECO:0007669"/>
    <property type="project" value="UniProtKB-KW"/>
</dbReference>
<dbReference type="SUPFAM" id="SSF46689">
    <property type="entry name" value="Homeodomain-like"/>
    <property type="match status" value="2"/>
</dbReference>
<evidence type="ECO:0000256" key="6">
    <source>
        <dbReference type="ARBA" id="ARBA00023125"/>
    </source>
</evidence>
<dbReference type="Gene3D" id="1.10.10.60">
    <property type="entry name" value="Homeodomain-like"/>
    <property type="match status" value="2"/>
</dbReference>
<dbReference type="AlphaFoldDB" id="A0A6B8RRJ2"/>
<evidence type="ECO:0000256" key="4">
    <source>
        <dbReference type="ARBA" id="ARBA00023012"/>
    </source>
</evidence>
<proteinExistence type="predicted"/>
<dbReference type="InterPro" id="IPR009057">
    <property type="entry name" value="Homeodomain-like_sf"/>
</dbReference>
<dbReference type="SMART" id="SM00342">
    <property type="entry name" value="HTH_ARAC"/>
    <property type="match status" value="1"/>
</dbReference>
<dbReference type="Gene3D" id="3.40.50.2300">
    <property type="match status" value="1"/>
</dbReference>